<reference evidence="3 4" key="1">
    <citation type="submission" date="2019-09" db="EMBL/GenBank/DDBJ databases">
        <title>Bird 10,000 Genomes (B10K) Project - Family phase.</title>
        <authorList>
            <person name="Zhang G."/>
        </authorList>
    </citation>
    <scope>NUCLEOTIDE SEQUENCE [LARGE SCALE GENOMIC DNA]</scope>
    <source>
        <strain evidence="3">B10K-MSB-01</strain>
    </source>
</reference>
<keyword evidence="4" id="KW-1185">Reference proteome</keyword>
<evidence type="ECO:0000313" key="4">
    <source>
        <dbReference type="Proteomes" id="UP000531559"/>
    </source>
</evidence>
<proteinExistence type="predicted"/>
<dbReference type="Proteomes" id="UP000531559">
    <property type="component" value="Unassembled WGS sequence"/>
</dbReference>
<dbReference type="EMBL" id="VZSV01000068">
    <property type="protein sequence ID" value="NXA49789.1"/>
    <property type="molecule type" value="Genomic_DNA"/>
</dbReference>
<dbReference type="AlphaFoldDB" id="A0A7K7W7Y2"/>
<accession>A0A7K7W7Y2</accession>
<feature type="non-terminal residue" evidence="3">
    <location>
        <position position="132"/>
    </location>
</feature>
<feature type="domain" description="Ig-like" evidence="2">
    <location>
        <begin position="15"/>
        <end position="129"/>
    </location>
</feature>
<dbReference type="InterPro" id="IPR036179">
    <property type="entry name" value="Ig-like_dom_sf"/>
</dbReference>
<dbReference type="GO" id="GO:0070593">
    <property type="term" value="P:dendrite self-avoidance"/>
    <property type="evidence" value="ECO:0007669"/>
    <property type="project" value="TreeGrafter"/>
</dbReference>
<dbReference type="PANTHER" id="PTHR10075:SF100">
    <property type="entry name" value="FASCICLIN-2"/>
    <property type="match status" value="1"/>
</dbReference>
<dbReference type="SMART" id="SM00408">
    <property type="entry name" value="IGc2"/>
    <property type="match status" value="1"/>
</dbReference>
<dbReference type="InterPro" id="IPR003598">
    <property type="entry name" value="Ig_sub2"/>
</dbReference>
<comment type="caution">
    <text evidence="3">The sequence shown here is derived from an EMBL/GenBank/DDBJ whole genome shotgun (WGS) entry which is preliminary data.</text>
</comment>
<evidence type="ECO:0000256" key="1">
    <source>
        <dbReference type="ARBA" id="ARBA00023319"/>
    </source>
</evidence>
<sequence length="132" mass="13699">SEQGVPCPTCPTAPPSITGAEETRNITVPAGELLTLECPAAAVPPPHIEWQWQGSLLQVGARAAGGGRAGAGAALLTGALWVCQEDARVRVLDGGRFLRLRALLRTDSSEFSCTASNALGSTSLRFHVDVHG</sequence>
<dbReference type="GO" id="GO:0030424">
    <property type="term" value="C:axon"/>
    <property type="evidence" value="ECO:0007669"/>
    <property type="project" value="TreeGrafter"/>
</dbReference>
<dbReference type="GO" id="GO:0007156">
    <property type="term" value="P:homophilic cell adhesion via plasma membrane adhesion molecules"/>
    <property type="evidence" value="ECO:0007669"/>
    <property type="project" value="TreeGrafter"/>
</dbReference>
<dbReference type="PANTHER" id="PTHR10075">
    <property type="entry name" value="BASIGIN RELATED"/>
    <property type="match status" value="1"/>
</dbReference>
<dbReference type="Pfam" id="PF13927">
    <property type="entry name" value="Ig_3"/>
    <property type="match status" value="1"/>
</dbReference>
<dbReference type="InterPro" id="IPR013783">
    <property type="entry name" value="Ig-like_fold"/>
</dbReference>
<dbReference type="OrthoDB" id="6159398at2759"/>
<name>A0A7K7W7Y2_9AVES</name>
<dbReference type="GO" id="GO:0007411">
    <property type="term" value="P:axon guidance"/>
    <property type="evidence" value="ECO:0007669"/>
    <property type="project" value="TreeGrafter"/>
</dbReference>
<dbReference type="SUPFAM" id="SSF48726">
    <property type="entry name" value="Immunoglobulin"/>
    <property type="match status" value="1"/>
</dbReference>
<dbReference type="InterPro" id="IPR007110">
    <property type="entry name" value="Ig-like_dom"/>
</dbReference>
<feature type="non-terminal residue" evidence="3">
    <location>
        <position position="1"/>
    </location>
</feature>
<evidence type="ECO:0000259" key="2">
    <source>
        <dbReference type="PROSITE" id="PS50835"/>
    </source>
</evidence>
<dbReference type="InterPro" id="IPR003599">
    <property type="entry name" value="Ig_sub"/>
</dbReference>
<keyword evidence="1" id="KW-0393">Immunoglobulin domain</keyword>
<dbReference type="Gene3D" id="2.60.40.10">
    <property type="entry name" value="Immunoglobulins"/>
    <property type="match status" value="1"/>
</dbReference>
<dbReference type="GO" id="GO:0005886">
    <property type="term" value="C:plasma membrane"/>
    <property type="evidence" value="ECO:0007669"/>
    <property type="project" value="TreeGrafter"/>
</dbReference>
<protein>
    <submittedName>
        <fullName evidence="3">HMCN2 protein</fullName>
    </submittedName>
</protein>
<gene>
    <name evidence="3" type="primary">Hmcn2_1</name>
    <name evidence="3" type="ORF">NOTJUL_R14892</name>
</gene>
<dbReference type="SMART" id="SM00409">
    <property type="entry name" value="IG"/>
    <property type="match status" value="1"/>
</dbReference>
<dbReference type="GO" id="GO:0098632">
    <property type="term" value="F:cell-cell adhesion mediator activity"/>
    <property type="evidence" value="ECO:0007669"/>
    <property type="project" value="TreeGrafter"/>
</dbReference>
<evidence type="ECO:0000313" key="3">
    <source>
        <dbReference type="EMBL" id="NXA49789.1"/>
    </source>
</evidence>
<dbReference type="PROSITE" id="PS50835">
    <property type="entry name" value="IG_LIKE"/>
    <property type="match status" value="1"/>
</dbReference>
<organism evidence="3 4">
    <name type="scientific">Nothocercus julius</name>
    <dbReference type="NCBI Taxonomy" id="2585813"/>
    <lineage>
        <taxon>Eukaryota</taxon>
        <taxon>Metazoa</taxon>
        <taxon>Chordata</taxon>
        <taxon>Craniata</taxon>
        <taxon>Vertebrata</taxon>
        <taxon>Euteleostomi</taxon>
        <taxon>Archelosauria</taxon>
        <taxon>Archosauria</taxon>
        <taxon>Dinosauria</taxon>
        <taxon>Saurischia</taxon>
        <taxon>Theropoda</taxon>
        <taxon>Coelurosauria</taxon>
        <taxon>Aves</taxon>
        <taxon>Palaeognathae</taxon>
        <taxon>Tinamiformes</taxon>
        <taxon>Tinamidae</taxon>
        <taxon>Nothocercus</taxon>
    </lineage>
</organism>